<keyword evidence="1" id="KW-0472">Membrane</keyword>
<feature type="transmembrane region" description="Helical" evidence="1">
    <location>
        <begin position="12"/>
        <end position="39"/>
    </location>
</feature>
<dbReference type="PANTHER" id="PTHR23028">
    <property type="entry name" value="ACETYLTRANSFERASE"/>
    <property type="match status" value="1"/>
</dbReference>
<feature type="transmembrane region" description="Helical" evidence="1">
    <location>
        <begin position="117"/>
        <end position="138"/>
    </location>
</feature>
<keyword evidence="1" id="KW-1133">Transmembrane helix</keyword>
<accession>A0ABS3KQ98</accession>
<dbReference type="EMBL" id="JACTNG010000005">
    <property type="protein sequence ID" value="MBO1079616.1"/>
    <property type="molecule type" value="Genomic_DNA"/>
</dbReference>
<keyword evidence="3" id="KW-0012">Acyltransferase</keyword>
<dbReference type="InterPro" id="IPR002656">
    <property type="entry name" value="Acyl_transf_3_dom"/>
</dbReference>
<reference evidence="3 4" key="1">
    <citation type="submission" date="2020-09" db="EMBL/GenBank/DDBJ databases">
        <title>Roseomonas.</title>
        <authorList>
            <person name="Zhu W."/>
        </authorList>
    </citation>
    <scope>NUCLEOTIDE SEQUENCE [LARGE SCALE GENOMIC DNA]</scope>
    <source>
        <strain evidence="3 4">573</strain>
    </source>
</reference>
<dbReference type="Pfam" id="PF01757">
    <property type="entry name" value="Acyl_transf_3"/>
    <property type="match status" value="1"/>
</dbReference>
<feature type="transmembrane region" description="Helical" evidence="1">
    <location>
        <begin position="313"/>
        <end position="333"/>
    </location>
</feature>
<feature type="transmembrane region" description="Helical" evidence="1">
    <location>
        <begin position="211"/>
        <end position="230"/>
    </location>
</feature>
<evidence type="ECO:0000259" key="2">
    <source>
        <dbReference type="Pfam" id="PF01757"/>
    </source>
</evidence>
<dbReference type="Proteomes" id="UP001518989">
    <property type="component" value="Unassembled WGS sequence"/>
</dbReference>
<sequence length="365" mass="39883">MGKSLSAYLDLLRFLAAMIVFLGHLAGARFTAGIFWQLSNYMDEAVTIFFVISGFVIGYVVLGRGEDRDGFVVARVSRIVSVAIPALIATAFLDAAGQAIRPELYSADWGFSNEHPFLQYLGSLLFLNRIWHLNLDVGSNLPYWSLNYEVWYYILFGVAAFARSATRWIGVPIAAAICGPEILVLFPVWLFGVGAYAIVASNRIGPRTGMALFAMSIVAFITYDVAGGRAALGLPLIPGLVNRADALHDYVVGILFTANLIGFAASAPVLGRFILPISRPVRWAAGATFTIYLFHLPVAQFLTTILPWPPTSWATRIILLCGSTIILFLIAEVTERRKDDWRPVGVAVLSLIRGRRAASPRADAP</sequence>
<dbReference type="PANTHER" id="PTHR23028:SF53">
    <property type="entry name" value="ACYL_TRANSF_3 DOMAIN-CONTAINING PROTEIN"/>
    <property type="match status" value="1"/>
</dbReference>
<evidence type="ECO:0000313" key="4">
    <source>
        <dbReference type="Proteomes" id="UP001518989"/>
    </source>
</evidence>
<feature type="transmembrane region" description="Helical" evidence="1">
    <location>
        <begin position="250"/>
        <end position="271"/>
    </location>
</feature>
<feature type="transmembrane region" description="Helical" evidence="1">
    <location>
        <begin position="150"/>
        <end position="170"/>
    </location>
</feature>
<protein>
    <submittedName>
        <fullName evidence="3">Acyltransferase</fullName>
    </submittedName>
</protein>
<keyword evidence="1" id="KW-0812">Transmembrane</keyword>
<keyword evidence="3" id="KW-0808">Transferase</keyword>
<feature type="domain" description="Acyltransferase 3" evidence="2">
    <location>
        <begin position="7"/>
        <end position="331"/>
    </location>
</feature>
<feature type="transmembrane region" description="Helical" evidence="1">
    <location>
        <begin position="182"/>
        <end position="199"/>
    </location>
</feature>
<proteinExistence type="predicted"/>
<name>A0ABS3KQ98_9PROT</name>
<organism evidence="3 4">
    <name type="scientific">Roseomonas haemaphysalidis</name>
    <dbReference type="NCBI Taxonomy" id="2768162"/>
    <lineage>
        <taxon>Bacteria</taxon>
        <taxon>Pseudomonadati</taxon>
        <taxon>Pseudomonadota</taxon>
        <taxon>Alphaproteobacteria</taxon>
        <taxon>Acetobacterales</taxon>
        <taxon>Roseomonadaceae</taxon>
        <taxon>Roseomonas</taxon>
    </lineage>
</organism>
<dbReference type="InterPro" id="IPR050879">
    <property type="entry name" value="Acyltransferase_3"/>
</dbReference>
<keyword evidence="4" id="KW-1185">Reference proteome</keyword>
<evidence type="ECO:0000313" key="3">
    <source>
        <dbReference type="EMBL" id="MBO1079616.1"/>
    </source>
</evidence>
<dbReference type="RefSeq" id="WP_207417273.1">
    <property type="nucleotide sequence ID" value="NZ_CP061177.1"/>
</dbReference>
<evidence type="ECO:0000256" key="1">
    <source>
        <dbReference type="SAM" id="Phobius"/>
    </source>
</evidence>
<comment type="caution">
    <text evidence="3">The sequence shown here is derived from an EMBL/GenBank/DDBJ whole genome shotgun (WGS) entry which is preliminary data.</text>
</comment>
<feature type="transmembrane region" description="Helical" evidence="1">
    <location>
        <begin position="283"/>
        <end position="307"/>
    </location>
</feature>
<gene>
    <name evidence="3" type="ORF">IAI61_11295</name>
</gene>
<feature type="transmembrane region" description="Helical" evidence="1">
    <location>
        <begin position="76"/>
        <end position="97"/>
    </location>
</feature>
<feature type="transmembrane region" description="Helical" evidence="1">
    <location>
        <begin position="45"/>
        <end position="64"/>
    </location>
</feature>
<dbReference type="GO" id="GO:0016746">
    <property type="term" value="F:acyltransferase activity"/>
    <property type="evidence" value="ECO:0007669"/>
    <property type="project" value="UniProtKB-KW"/>
</dbReference>